<accession>A0ABD6EJ05</accession>
<dbReference type="Proteomes" id="UP001608902">
    <property type="component" value="Unassembled WGS sequence"/>
</dbReference>
<keyword evidence="3" id="KW-1185">Reference proteome</keyword>
<dbReference type="InterPro" id="IPR005024">
    <property type="entry name" value="Snf7_fam"/>
</dbReference>
<dbReference type="AlphaFoldDB" id="A0ABD6EJ05"/>
<gene>
    <name evidence="2" type="ORF">AB6A40_005906</name>
</gene>
<dbReference type="Pfam" id="PF03357">
    <property type="entry name" value="Snf7"/>
    <property type="match status" value="1"/>
</dbReference>
<protein>
    <recommendedName>
        <fullName evidence="4">Charged multivesicular body protein 3</fullName>
    </recommendedName>
</protein>
<dbReference type="EMBL" id="JBGFUD010003945">
    <property type="protein sequence ID" value="MFH4979197.1"/>
    <property type="molecule type" value="Genomic_DNA"/>
</dbReference>
<dbReference type="Gene3D" id="6.10.140.1230">
    <property type="match status" value="1"/>
</dbReference>
<comment type="similarity">
    <text evidence="1">Belongs to the SNF7 family.</text>
</comment>
<comment type="caution">
    <text evidence="2">The sequence shown here is derived from an EMBL/GenBank/DDBJ whole genome shotgun (WGS) entry which is preliminary data.</text>
</comment>
<organism evidence="2 3">
    <name type="scientific">Gnathostoma spinigerum</name>
    <dbReference type="NCBI Taxonomy" id="75299"/>
    <lineage>
        <taxon>Eukaryota</taxon>
        <taxon>Metazoa</taxon>
        <taxon>Ecdysozoa</taxon>
        <taxon>Nematoda</taxon>
        <taxon>Chromadorea</taxon>
        <taxon>Rhabditida</taxon>
        <taxon>Spirurina</taxon>
        <taxon>Gnathostomatomorpha</taxon>
        <taxon>Gnathostomatoidea</taxon>
        <taxon>Gnathostomatidae</taxon>
        <taxon>Gnathostoma</taxon>
    </lineage>
</organism>
<evidence type="ECO:0008006" key="4">
    <source>
        <dbReference type="Google" id="ProtNLM"/>
    </source>
</evidence>
<evidence type="ECO:0000313" key="3">
    <source>
        <dbReference type="Proteomes" id="UP001608902"/>
    </source>
</evidence>
<dbReference type="PANTHER" id="PTHR10476">
    <property type="entry name" value="CHARGED MULTIVESICULAR BODY PROTEIN"/>
    <property type="match status" value="1"/>
</dbReference>
<proteinExistence type="inferred from homology"/>
<evidence type="ECO:0000256" key="1">
    <source>
        <dbReference type="ARBA" id="ARBA00006190"/>
    </source>
</evidence>
<reference evidence="2 3" key="1">
    <citation type="submission" date="2024-08" db="EMBL/GenBank/DDBJ databases">
        <title>Gnathostoma spinigerum genome.</title>
        <authorList>
            <person name="Gonzalez-Bertolin B."/>
            <person name="Monzon S."/>
            <person name="Zaballos A."/>
            <person name="Jimenez P."/>
            <person name="Dekumyoy P."/>
            <person name="Varona S."/>
            <person name="Cuesta I."/>
            <person name="Sumanam S."/>
            <person name="Adisakwattana P."/>
            <person name="Gasser R.B."/>
            <person name="Hernandez-Gonzalez A."/>
            <person name="Young N.D."/>
            <person name="Perteguer M.J."/>
        </authorList>
    </citation>
    <scope>NUCLEOTIDE SEQUENCE [LARGE SCALE GENOMIC DNA]</scope>
    <source>
        <strain evidence="2">AL3</strain>
        <tissue evidence="2">Liver</tissue>
    </source>
</reference>
<name>A0ABD6EJ05_9BILA</name>
<evidence type="ECO:0000313" key="2">
    <source>
        <dbReference type="EMBL" id="MFH4979197.1"/>
    </source>
</evidence>
<sequence length="213" mass="23950">MGLFGKTVDPKEKVREFQRKMRSEIRQLDRQIYGIEREEAKVRKQIKESAKKGDRDVCVVLAKSVLQARKAVSKIHRSKAQINSVIMCMQQQLSTMRVAGSVQASTEVLKNMQDLVKVPEIMAAMRELSKEMTKTGIMEELIEETMDAMEPEELEEQAQEEVDRILYEITAGELGRAPAAVSDTLIRPEVEASIAAQAEALYNEAEGRLAAKP</sequence>